<feature type="transmembrane region" description="Helical" evidence="1">
    <location>
        <begin position="143"/>
        <end position="167"/>
    </location>
</feature>
<evidence type="ECO:0000313" key="2">
    <source>
        <dbReference type="EMBL" id="KUG15771.1"/>
    </source>
</evidence>
<feature type="transmembrane region" description="Helical" evidence="1">
    <location>
        <begin position="20"/>
        <end position="43"/>
    </location>
</feature>
<keyword evidence="1" id="KW-0472">Membrane</keyword>
<keyword evidence="1" id="KW-1133">Transmembrane helix</keyword>
<feature type="transmembrane region" description="Helical" evidence="1">
    <location>
        <begin position="174"/>
        <end position="192"/>
    </location>
</feature>
<feature type="transmembrane region" description="Helical" evidence="1">
    <location>
        <begin position="277"/>
        <end position="296"/>
    </location>
</feature>
<evidence type="ECO:0000256" key="1">
    <source>
        <dbReference type="SAM" id="Phobius"/>
    </source>
</evidence>
<accession>A0A0W8F4G3</accession>
<gene>
    <name evidence="2" type="ORF">ASZ90_014569</name>
</gene>
<proteinExistence type="predicted"/>
<organism evidence="2">
    <name type="scientific">hydrocarbon metagenome</name>
    <dbReference type="NCBI Taxonomy" id="938273"/>
    <lineage>
        <taxon>unclassified sequences</taxon>
        <taxon>metagenomes</taxon>
        <taxon>ecological metagenomes</taxon>
    </lineage>
</organism>
<dbReference type="AlphaFoldDB" id="A0A0W8F4G3"/>
<comment type="caution">
    <text evidence="2">The sequence shown here is derived from an EMBL/GenBank/DDBJ whole genome shotgun (WGS) entry which is preliminary data.</text>
</comment>
<feature type="transmembrane region" description="Helical" evidence="1">
    <location>
        <begin position="413"/>
        <end position="431"/>
    </location>
</feature>
<feature type="transmembrane region" description="Helical" evidence="1">
    <location>
        <begin position="55"/>
        <end position="77"/>
    </location>
</feature>
<feature type="transmembrane region" description="Helical" evidence="1">
    <location>
        <begin position="377"/>
        <end position="401"/>
    </location>
</feature>
<feature type="transmembrane region" description="Helical" evidence="1">
    <location>
        <begin position="351"/>
        <end position="371"/>
    </location>
</feature>
<keyword evidence="1" id="KW-0812">Transmembrane</keyword>
<feature type="transmembrane region" description="Helical" evidence="1">
    <location>
        <begin position="212"/>
        <end position="233"/>
    </location>
</feature>
<dbReference type="EMBL" id="LNQE01001533">
    <property type="protein sequence ID" value="KUG15771.1"/>
    <property type="molecule type" value="Genomic_DNA"/>
</dbReference>
<reference evidence="2" key="1">
    <citation type="journal article" date="2015" name="Proc. Natl. Acad. Sci. U.S.A.">
        <title>Networks of energetic and metabolic interactions define dynamics in microbial communities.</title>
        <authorList>
            <person name="Embree M."/>
            <person name="Liu J.K."/>
            <person name="Al-Bassam M.M."/>
            <person name="Zengler K."/>
        </authorList>
    </citation>
    <scope>NUCLEOTIDE SEQUENCE</scope>
</reference>
<feature type="transmembrane region" description="Helical" evidence="1">
    <location>
        <begin position="115"/>
        <end position="137"/>
    </location>
</feature>
<protein>
    <submittedName>
        <fullName evidence="2">Uncharacterized protein</fullName>
    </submittedName>
</protein>
<sequence>MFELFTSMVKEEWRIHSTMFGSLSFALFPVMIFGIAGMGSFLIPLIQGTLPAGSLTLIVHGTYLMLGVMVGGFGLLADEVMNRRFGQASLLAYSSRSLPLSEKFIFTNFVIKDTVYYFFLWVLPFGSGYILASPFIGVPLADALLLLLTLTLAFLFGLCGVFFVSSVYARSRPALFLVLLAFGAGMVGLGLMTGENPVLFFPPLLLNSAFTWANLLVSCAVLALLFGVAIVLFDPEPVGSEKTFRDSFVPLMRQFSFLPNPAFAAKDSLDLYRSGSLIGQTIFSFLLPLAVIWFFLSLLDPYFPPHGLLFLVAVTTGVIASTMYTWVTMFDTFGPYACLPVAVSTLIATKLTSFAILQVIPAGFIAAVALLSGEGWYLVPAVVLGISVSFYAAGVMAWLCGLSPNVLVYDAKVLVVYLVLVGIALTVFTAVAFAHPYAALSAVVLAIPAWLLIQRAKVRWDAVDPGGF</sequence>
<feature type="transmembrane region" description="Helical" evidence="1">
    <location>
        <begin position="437"/>
        <end position="453"/>
    </location>
</feature>
<feature type="transmembrane region" description="Helical" evidence="1">
    <location>
        <begin position="308"/>
        <end position="330"/>
    </location>
</feature>
<name>A0A0W8F4G3_9ZZZZ</name>